<name>J3LA79_ORYBR</name>
<dbReference type="Proteomes" id="UP000006038">
    <property type="component" value="Unassembled WGS sequence"/>
</dbReference>
<proteinExistence type="predicted"/>
<keyword evidence="2" id="KW-1185">Reference proteome</keyword>
<evidence type="ECO:0000313" key="2">
    <source>
        <dbReference type="Proteomes" id="UP000006038"/>
    </source>
</evidence>
<protein>
    <submittedName>
        <fullName evidence="1">Uncharacterized protein</fullName>
    </submittedName>
</protein>
<dbReference type="Gramene" id="OB02G15460.1">
    <property type="protein sequence ID" value="OB02G15460.1"/>
    <property type="gene ID" value="OB02G15460"/>
</dbReference>
<dbReference type="HOGENOM" id="CLU_2964568_0_0_1"/>
<evidence type="ECO:0000313" key="1">
    <source>
        <dbReference type="EnsemblPlants" id="OB02G15460.1"/>
    </source>
</evidence>
<accession>J3LA79</accession>
<dbReference type="EnsemblPlants" id="OB02G15460.1">
    <property type="protein sequence ID" value="OB02G15460.1"/>
    <property type="gene ID" value="OB02G15460"/>
</dbReference>
<dbReference type="AlphaFoldDB" id="J3LA79"/>
<organism evidence="1">
    <name type="scientific">Oryza brachyantha</name>
    <name type="common">malo sina</name>
    <dbReference type="NCBI Taxonomy" id="4533"/>
    <lineage>
        <taxon>Eukaryota</taxon>
        <taxon>Viridiplantae</taxon>
        <taxon>Streptophyta</taxon>
        <taxon>Embryophyta</taxon>
        <taxon>Tracheophyta</taxon>
        <taxon>Spermatophyta</taxon>
        <taxon>Magnoliopsida</taxon>
        <taxon>Liliopsida</taxon>
        <taxon>Poales</taxon>
        <taxon>Poaceae</taxon>
        <taxon>BOP clade</taxon>
        <taxon>Oryzoideae</taxon>
        <taxon>Oryzeae</taxon>
        <taxon>Oryzinae</taxon>
        <taxon>Oryza</taxon>
    </lineage>
</organism>
<reference evidence="1" key="1">
    <citation type="submission" date="2013-04" db="UniProtKB">
        <authorList>
            <consortium name="EnsemblPlants"/>
        </authorList>
    </citation>
    <scope>IDENTIFICATION</scope>
</reference>
<sequence>MLGIEKFSHNKTERPCLNRAVEGTTTEESDTDAGDNVVLLVLALGAEAWRCCRYAAALW</sequence>